<organism evidence="2 3">
    <name type="scientific">Phialemonium thermophilum</name>
    <dbReference type="NCBI Taxonomy" id="223376"/>
    <lineage>
        <taxon>Eukaryota</taxon>
        <taxon>Fungi</taxon>
        <taxon>Dikarya</taxon>
        <taxon>Ascomycota</taxon>
        <taxon>Pezizomycotina</taxon>
        <taxon>Sordariomycetes</taxon>
        <taxon>Sordariomycetidae</taxon>
        <taxon>Cephalothecales</taxon>
        <taxon>Cephalothecaceae</taxon>
        <taxon>Phialemonium</taxon>
    </lineage>
</organism>
<evidence type="ECO:0000313" key="2">
    <source>
        <dbReference type="EMBL" id="KAL1857448.1"/>
    </source>
</evidence>
<dbReference type="SMART" id="SM00384">
    <property type="entry name" value="AT_hook"/>
    <property type="match status" value="2"/>
</dbReference>
<dbReference type="InterPro" id="IPR017956">
    <property type="entry name" value="AT_hook_DNA-bd_motif"/>
</dbReference>
<feature type="compositionally biased region" description="Polar residues" evidence="1">
    <location>
        <begin position="414"/>
        <end position="428"/>
    </location>
</feature>
<protein>
    <submittedName>
        <fullName evidence="2">Uncharacterized protein</fullName>
    </submittedName>
</protein>
<keyword evidence="3" id="KW-1185">Reference proteome</keyword>
<evidence type="ECO:0000256" key="1">
    <source>
        <dbReference type="SAM" id="MobiDB-lite"/>
    </source>
</evidence>
<feature type="compositionally biased region" description="Basic residues" evidence="1">
    <location>
        <begin position="384"/>
        <end position="394"/>
    </location>
</feature>
<dbReference type="Proteomes" id="UP001586593">
    <property type="component" value="Unassembled WGS sequence"/>
</dbReference>
<feature type="region of interest" description="Disordered" evidence="1">
    <location>
        <begin position="360"/>
        <end position="428"/>
    </location>
</feature>
<sequence>MGAPRGRTMPLVPEPFDQLCISRQSVFFGSKPMAQSWARFCPNLNIPQHREPLSEEKKTELDQRASKLFKRAIANQLYKSSEFGWEVCAWHDVFGLIMDDERLRMDKRPYEFVEKDDTGHKAMKMRIPDATMGLKTYDDYDLRRGFMCTVPDCKEDHSSKQPDKRLSQGRLSAMMHNCECGLVVDGVWGKTDLVFPFALYEAKKRASSFEAAEEQIYHACKTYLAMLDDLARNPDNVAEYQTEDSSKYQLFAFTSCGSYWEVYIAWNFLNSCHVETIWEGDVKEFSRAFDLICIVDQIHDYAVKHHRPFVMRHLEAWHARHENPDSSGESCSFEVIASLMGFHSKLPEWFRLKELSKMTRQEKARQTRERNRELRQSQDPNHRSLGKQRGRGRPAKTEVTKNEASKRKRGRPPKTSSKPTKIQSPTKSLFTPRVFSCFKRVSFH</sequence>
<proteinExistence type="predicted"/>
<comment type="caution">
    <text evidence="2">The sequence shown here is derived from an EMBL/GenBank/DDBJ whole genome shotgun (WGS) entry which is preliminary data.</text>
</comment>
<feature type="compositionally biased region" description="Basic and acidic residues" evidence="1">
    <location>
        <begin position="395"/>
        <end position="405"/>
    </location>
</feature>
<gene>
    <name evidence="2" type="ORF">VTK73DRAFT_8093</name>
</gene>
<feature type="compositionally biased region" description="Basic and acidic residues" evidence="1">
    <location>
        <begin position="360"/>
        <end position="382"/>
    </location>
</feature>
<evidence type="ECO:0000313" key="3">
    <source>
        <dbReference type="Proteomes" id="UP001586593"/>
    </source>
</evidence>
<dbReference type="PRINTS" id="PR00929">
    <property type="entry name" value="ATHOOK"/>
</dbReference>
<name>A0ABR3WAH4_9PEZI</name>
<accession>A0ABR3WAH4</accession>
<dbReference type="EMBL" id="JAZHXJ010000563">
    <property type="protein sequence ID" value="KAL1857448.1"/>
    <property type="molecule type" value="Genomic_DNA"/>
</dbReference>
<reference evidence="2 3" key="1">
    <citation type="journal article" date="2024" name="Commun. Biol.">
        <title>Comparative genomic analysis of thermophilic fungi reveals convergent evolutionary adaptations and gene losses.</title>
        <authorList>
            <person name="Steindorff A.S."/>
            <person name="Aguilar-Pontes M.V."/>
            <person name="Robinson A.J."/>
            <person name="Andreopoulos B."/>
            <person name="LaButti K."/>
            <person name="Kuo A."/>
            <person name="Mondo S."/>
            <person name="Riley R."/>
            <person name="Otillar R."/>
            <person name="Haridas S."/>
            <person name="Lipzen A."/>
            <person name="Grimwood J."/>
            <person name="Schmutz J."/>
            <person name="Clum A."/>
            <person name="Reid I.D."/>
            <person name="Moisan M.C."/>
            <person name="Butler G."/>
            <person name="Nguyen T.T.M."/>
            <person name="Dewar K."/>
            <person name="Conant G."/>
            <person name="Drula E."/>
            <person name="Henrissat B."/>
            <person name="Hansel C."/>
            <person name="Singer S."/>
            <person name="Hutchinson M.I."/>
            <person name="de Vries R.P."/>
            <person name="Natvig D.O."/>
            <person name="Powell A.J."/>
            <person name="Tsang A."/>
            <person name="Grigoriev I.V."/>
        </authorList>
    </citation>
    <scope>NUCLEOTIDE SEQUENCE [LARGE SCALE GENOMIC DNA]</scope>
    <source>
        <strain evidence="2 3">ATCC 24622</strain>
    </source>
</reference>